<keyword evidence="3" id="KW-1003">Cell membrane</keyword>
<evidence type="ECO:0000256" key="2">
    <source>
        <dbReference type="ARBA" id="ARBA00022448"/>
    </source>
</evidence>
<keyword evidence="5 7" id="KW-1133">Transmembrane helix</keyword>
<feature type="transmembrane region" description="Helical" evidence="7">
    <location>
        <begin position="291"/>
        <end position="311"/>
    </location>
</feature>
<protein>
    <submittedName>
        <fullName evidence="10">Lactose ABC transporter permease</fullName>
    </submittedName>
</protein>
<dbReference type="PANTHER" id="PTHR30193">
    <property type="entry name" value="ABC TRANSPORTER PERMEASE PROTEIN"/>
    <property type="match status" value="1"/>
</dbReference>
<dbReference type="InterPro" id="IPR035906">
    <property type="entry name" value="MetI-like_sf"/>
</dbReference>
<feature type="domain" description="ABC transmembrane type-1" evidence="9">
    <location>
        <begin position="97"/>
        <end position="310"/>
    </location>
</feature>
<feature type="transmembrane region" description="Helical" evidence="7">
    <location>
        <begin position="134"/>
        <end position="155"/>
    </location>
</feature>
<feature type="transmembrane region" description="Helical" evidence="7">
    <location>
        <begin position="38"/>
        <end position="60"/>
    </location>
</feature>
<dbReference type="EMBL" id="BSTI01000022">
    <property type="protein sequence ID" value="GLY70338.1"/>
    <property type="molecule type" value="Genomic_DNA"/>
</dbReference>
<dbReference type="SUPFAM" id="SSF161098">
    <property type="entry name" value="MetI-like"/>
    <property type="match status" value="1"/>
</dbReference>
<dbReference type="CDD" id="cd06261">
    <property type="entry name" value="TM_PBP2"/>
    <property type="match status" value="1"/>
</dbReference>
<name>A0A9W6R6U5_9PSEU</name>
<comment type="subcellular location">
    <subcellularLocation>
        <location evidence="1 7">Cell membrane</location>
        <topology evidence="1 7">Multi-pass membrane protein</topology>
    </subcellularLocation>
</comment>
<evidence type="ECO:0000259" key="9">
    <source>
        <dbReference type="PROSITE" id="PS50928"/>
    </source>
</evidence>
<proteinExistence type="inferred from homology"/>
<reference evidence="10" key="1">
    <citation type="submission" date="2023-03" db="EMBL/GenBank/DDBJ databases">
        <title>Amycolatopsis taiwanensis NBRC 103393.</title>
        <authorList>
            <person name="Ichikawa N."/>
            <person name="Sato H."/>
            <person name="Tonouchi N."/>
        </authorList>
    </citation>
    <scope>NUCLEOTIDE SEQUENCE</scope>
    <source>
        <strain evidence="10">NBRC 103393</strain>
    </source>
</reference>
<comment type="similarity">
    <text evidence="7">Belongs to the binding-protein-dependent transport system permease family.</text>
</comment>
<evidence type="ECO:0000256" key="5">
    <source>
        <dbReference type="ARBA" id="ARBA00022989"/>
    </source>
</evidence>
<dbReference type="GO" id="GO:0005886">
    <property type="term" value="C:plasma membrane"/>
    <property type="evidence" value="ECO:0007669"/>
    <property type="project" value="UniProtKB-SubCell"/>
</dbReference>
<evidence type="ECO:0000256" key="8">
    <source>
        <dbReference type="SAM" id="MobiDB-lite"/>
    </source>
</evidence>
<feature type="region of interest" description="Disordered" evidence="8">
    <location>
        <begin position="1"/>
        <end position="28"/>
    </location>
</feature>
<dbReference type="PANTHER" id="PTHR30193:SF44">
    <property type="entry name" value="LACTOSE TRANSPORT SYSTEM PERMEASE PROTEIN LACF"/>
    <property type="match status" value="1"/>
</dbReference>
<keyword evidence="4 7" id="KW-0812">Transmembrane</keyword>
<feature type="transmembrane region" description="Helical" evidence="7">
    <location>
        <begin position="241"/>
        <end position="263"/>
    </location>
</feature>
<evidence type="ECO:0000256" key="7">
    <source>
        <dbReference type="RuleBase" id="RU363032"/>
    </source>
</evidence>
<keyword evidence="11" id="KW-1185">Reference proteome</keyword>
<evidence type="ECO:0000313" key="10">
    <source>
        <dbReference type="EMBL" id="GLY70338.1"/>
    </source>
</evidence>
<feature type="transmembrane region" description="Helical" evidence="7">
    <location>
        <begin position="101"/>
        <end position="122"/>
    </location>
</feature>
<organism evidence="10 11">
    <name type="scientific">Amycolatopsis taiwanensis</name>
    <dbReference type="NCBI Taxonomy" id="342230"/>
    <lineage>
        <taxon>Bacteria</taxon>
        <taxon>Bacillati</taxon>
        <taxon>Actinomycetota</taxon>
        <taxon>Actinomycetes</taxon>
        <taxon>Pseudonocardiales</taxon>
        <taxon>Pseudonocardiaceae</taxon>
        <taxon>Amycolatopsis</taxon>
    </lineage>
</organism>
<dbReference type="PROSITE" id="PS50928">
    <property type="entry name" value="ABC_TM1"/>
    <property type="match status" value="1"/>
</dbReference>
<evidence type="ECO:0000313" key="11">
    <source>
        <dbReference type="Proteomes" id="UP001165136"/>
    </source>
</evidence>
<dbReference type="InterPro" id="IPR051393">
    <property type="entry name" value="ABC_transporter_permease"/>
</dbReference>
<dbReference type="InterPro" id="IPR000515">
    <property type="entry name" value="MetI-like"/>
</dbReference>
<keyword evidence="6 7" id="KW-0472">Membrane</keyword>
<dbReference type="RefSeq" id="WP_285489553.1">
    <property type="nucleotide sequence ID" value="NZ_BSTI01000022.1"/>
</dbReference>
<dbReference type="Pfam" id="PF00528">
    <property type="entry name" value="BPD_transp_1"/>
    <property type="match status" value="1"/>
</dbReference>
<dbReference type="AlphaFoldDB" id="A0A9W6R6U5"/>
<feature type="compositionally biased region" description="Polar residues" evidence="8">
    <location>
        <begin position="1"/>
        <end position="11"/>
    </location>
</feature>
<evidence type="ECO:0000256" key="4">
    <source>
        <dbReference type="ARBA" id="ARBA00022692"/>
    </source>
</evidence>
<keyword evidence="2 7" id="KW-0813">Transport</keyword>
<evidence type="ECO:0000256" key="3">
    <source>
        <dbReference type="ARBA" id="ARBA00022475"/>
    </source>
</evidence>
<evidence type="ECO:0000256" key="1">
    <source>
        <dbReference type="ARBA" id="ARBA00004651"/>
    </source>
</evidence>
<evidence type="ECO:0000256" key="6">
    <source>
        <dbReference type="ARBA" id="ARBA00023136"/>
    </source>
</evidence>
<gene>
    <name evidence="10" type="ORF">Atai01_69570</name>
</gene>
<dbReference type="Proteomes" id="UP001165136">
    <property type="component" value="Unassembled WGS sequence"/>
</dbReference>
<accession>A0A9W6R6U5</accession>
<comment type="caution">
    <text evidence="10">The sequence shown here is derived from an EMBL/GenBank/DDBJ whole genome shotgun (WGS) entry which is preliminary data.</text>
</comment>
<sequence length="321" mass="35908">MATSAGTTERTTAGPITPRERGTTSRPRRKAHLHGKWYTPWLFLVPTLVLLALFFAWPAFSAVQLAFFDYRVVSPPTWVGVDNFRRMAEDPRFFSALTNSGLFMIGMVPLLVALPLLLALLVNLPLRAIKVFRLIYYLPVVTSMVVVAIAWNYVFHERGVLNWLLTSLGLFDKPMQFLLDTGWALPALVAVEVWKSAGYYMMIYLAGLQSIPASLYEAARVDGATARQRLVHVTVPLLRPYLAVVVVLATMDAVQVFTSVFVMTKGGPQDHTMTLGYYIYDKAFHEFDVGYANAIGLVLWAILIIISLISYRVTRGKVTTP</sequence>
<dbReference type="GO" id="GO:0055085">
    <property type="term" value="P:transmembrane transport"/>
    <property type="evidence" value="ECO:0007669"/>
    <property type="project" value="InterPro"/>
</dbReference>
<dbReference type="Gene3D" id="1.10.3720.10">
    <property type="entry name" value="MetI-like"/>
    <property type="match status" value="1"/>
</dbReference>